<dbReference type="InterPro" id="IPR011051">
    <property type="entry name" value="RmlC_Cupin_sf"/>
</dbReference>
<sequence length="113" mass="13034">MHLRRRRKPFNIPVHWHKHHDEYITVVEGRITATLDGKDMIVKAGDPPLIIPRLHHLHGFHGFPGESCVFEERNLPPGDWKVLKVFDQLLVLIFGVIAKLFCDPAPKSFDKAQ</sequence>
<feature type="domain" description="Cupin type-2" evidence="1">
    <location>
        <begin position="12"/>
        <end position="56"/>
    </location>
</feature>
<evidence type="ECO:0000259" key="1">
    <source>
        <dbReference type="Pfam" id="PF07883"/>
    </source>
</evidence>
<accession>A0A2I1C183</accession>
<gene>
    <name evidence="2" type="ORF">P174DRAFT_452729</name>
</gene>
<proteinExistence type="predicted"/>
<protein>
    <recommendedName>
        <fullName evidence="1">Cupin type-2 domain-containing protein</fullName>
    </recommendedName>
</protein>
<dbReference type="GeneID" id="36536430"/>
<dbReference type="SUPFAM" id="SSF51182">
    <property type="entry name" value="RmlC-like cupins"/>
    <property type="match status" value="1"/>
</dbReference>
<dbReference type="AlphaFoldDB" id="A0A2I1C183"/>
<dbReference type="OMA" id="CVFEERN"/>
<dbReference type="EMBL" id="MSZS01000006">
    <property type="protein sequence ID" value="PKX91394.1"/>
    <property type="molecule type" value="Genomic_DNA"/>
</dbReference>
<comment type="caution">
    <text evidence="2">The sequence shown here is derived from an EMBL/GenBank/DDBJ whole genome shotgun (WGS) entry which is preliminary data.</text>
</comment>
<name>A0A2I1C183_ASPN1</name>
<dbReference type="RefSeq" id="XP_024679989.1">
    <property type="nucleotide sequence ID" value="XM_024829104.1"/>
</dbReference>
<keyword evidence="3" id="KW-1185">Reference proteome</keyword>
<dbReference type="InterPro" id="IPR014710">
    <property type="entry name" value="RmlC-like_jellyroll"/>
</dbReference>
<reference evidence="3" key="1">
    <citation type="journal article" date="2018" name="Proc. Natl. Acad. Sci. U.S.A.">
        <title>Linking secondary metabolites to gene clusters through genome sequencing of six diverse Aspergillus species.</title>
        <authorList>
            <person name="Kaerboelling I."/>
            <person name="Vesth T.C."/>
            <person name="Frisvad J.C."/>
            <person name="Nybo J.L."/>
            <person name="Theobald S."/>
            <person name="Kuo A."/>
            <person name="Bowyer P."/>
            <person name="Matsuda Y."/>
            <person name="Mondo S."/>
            <person name="Lyhne E.K."/>
            <person name="Kogle M.E."/>
            <person name="Clum A."/>
            <person name="Lipzen A."/>
            <person name="Salamov A."/>
            <person name="Ngan C.Y."/>
            <person name="Daum C."/>
            <person name="Chiniquy J."/>
            <person name="Barry K."/>
            <person name="LaButti K."/>
            <person name="Haridas S."/>
            <person name="Simmons B.A."/>
            <person name="Magnuson J.K."/>
            <person name="Mortensen U.H."/>
            <person name="Larsen T.O."/>
            <person name="Grigoriev I.V."/>
            <person name="Baker S.E."/>
            <person name="Andersen M.R."/>
        </authorList>
    </citation>
    <scope>NUCLEOTIDE SEQUENCE [LARGE SCALE GENOMIC DNA]</scope>
    <source>
        <strain evidence="3">IBT 16806</strain>
    </source>
</reference>
<organism evidence="2 3">
    <name type="scientific">Aspergillus novofumigatus (strain IBT 16806)</name>
    <dbReference type="NCBI Taxonomy" id="1392255"/>
    <lineage>
        <taxon>Eukaryota</taxon>
        <taxon>Fungi</taxon>
        <taxon>Dikarya</taxon>
        <taxon>Ascomycota</taxon>
        <taxon>Pezizomycotina</taxon>
        <taxon>Eurotiomycetes</taxon>
        <taxon>Eurotiomycetidae</taxon>
        <taxon>Eurotiales</taxon>
        <taxon>Aspergillaceae</taxon>
        <taxon>Aspergillus</taxon>
        <taxon>Aspergillus subgen. Fumigati</taxon>
    </lineage>
</organism>
<dbReference type="InterPro" id="IPR013096">
    <property type="entry name" value="Cupin_2"/>
</dbReference>
<evidence type="ECO:0000313" key="3">
    <source>
        <dbReference type="Proteomes" id="UP000234474"/>
    </source>
</evidence>
<dbReference type="Pfam" id="PF07883">
    <property type="entry name" value="Cupin_2"/>
    <property type="match status" value="1"/>
</dbReference>
<dbReference type="Proteomes" id="UP000234474">
    <property type="component" value="Unassembled WGS sequence"/>
</dbReference>
<dbReference type="OrthoDB" id="504210at2759"/>
<dbReference type="VEuPathDB" id="FungiDB:P174DRAFT_452729"/>
<evidence type="ECO:0000313" key="2">
    <source>
        <dbReference type="EMBL" id="PKX91394.1"/>
    </source>
</evidence>
<dbReference type="Gene3D" id="2.60.120.10">
    <property type="entry name" value="Jelly Rolls"/>
    <property type="match status" value="1"/>
</dbReference>